<feature type="domain" description="AB hydrolase-1" evidence="1">
    <location>
        <begin position="42"/>
        <end position="287"/>
    </location>
</feature>
<dbReference type="RefSeq" id="WP_190703434.1">
    <property type="nucleotide sequence ID" value="NZ_JAMPKX010000015.1"/>
</dbReference>
<evidence type="ECO:0000313" key="3">
    <source>
        <dbReference type="Proteomes" id="UP001482513"/>
    </source>
</evidence>
<organism evidence="2 3">
    <name type="scientific">Leptolyngbya subtilissima DQ-A4</name>
    <dbReference type="NCBI Taxonomy" id="2933933"/>
    <lineage>
        <taxon>Bacteria</taxon>
        <taxon>Bacillati</taxon>
        <taxon>Cyanobacteriota</taxon>
        <taxon>Cyanophyceae</taxon>
        <taxon>Leptolyngbyales</taxon>
        <taxon>Leptolyngbyaceae</taxon>
        <taxon>Leptolyngbya group</taxon>
        <taxon>Leptolyngbya</taxon>
    </lineage>
</organism>
<keyword evidence="2" id="KW-0378">Hydrolase</keyword>
<sequence length="299" mass="32311">MLNFQPLGFIQQALATDLGVMAYYTPGGWPWQVDNPTTRPPLVFLHSLGGGSSAFEWSKVYAAFGATHRVIAPDLIGWGQSTHPPRAYSTEDYFYMITHLLESVAEPPTLVAATSLTAGVVIRLAGLRPDLFKGLFLVSPSGNSDFGRDYKASLPALLASTPGVDKLLYQVGAANELAVRSFLSTFLFADSRRITPETVQGYLACTQQPNAEYSALASLNGSVSFDLSRYIHQLQTPTTILLGAESRFSAPAMVKRLASLNPKAIQTVIEIPHSGVLPHVEHPAVVIGLLRQFLATHSS</sequence>
<dbReference type="InterPro" id="IPR029058">
    <property type="entry name" value="AB_hydrolase_fold"/>
</dbReference>
<dbReference type="SUPFAM" id="SSF53474">
    <property type="entry name" value="alpha/beta-Hydrolases"/>
    <property type="match status" value="1"/>
</dbReference>
<keyword evidence="3" id="KW-1185">Reference proteome</keyword>
<evidence type="ECO:0000259" key="1">
    <source>
        <dbReference type="Pfam" id="PF12697"/>
    </source>
</evidence>
<protein>
    <submittedName>
        <fullName evidence="2">Alpha/beta hydrolase</fullName>
    </submittedName>
</protein>
<gene>
    <name evidence="2" type="ORF">NC992_23285</name>
</gene>
<dbReference type="Pfam" id="PF12697">
    <property type="entry name" value="Abhydrolase_6"/>
    <property type="match status" value="1"/>
</dbReference>
<reference evidence="2 3" key="1">
    <citation type="submission" date="2022-04" db="EMBL/GenBank/DDBJ databases">
        <title>Positive selection, recombination, and allopatry shape intraspecific diversity of widespread and dominant cyanobacteria.</title>
        <authorList>
            <person name="Wei J."/>
            <person name="Shu W."/>
            <person name="Hu C."/>
        </authorList>
    </citation>
    <scope>NUCLEOTIDE SEQUENCE [LARGE SCALE GENOMIC DNA]</scope>
    <source>
        <strain evidence="2 3">DQ-A4</strain>
    </source>
</reference>
<dbReference type="Proteomes" id="UP001482513">
    <property type="component" value="Unassembled WGS sequence"/>
</dbReference>
<dbReference type="Gene3D" id="3.40.50.1820">
    <property type="entry name" value="alpha/beta hydrolase"/>
    <property type="match status" value="1"/>
</dbReference>
<proteinExistence type="predicted"/>
<name>A0ABV0KD21_9CYAN</name>
<dbReference type="EMBL" id="JAMPKX010000015">
    <property type="protein sequence ID" value="MEP0949818.1"/>
    <property type="molecule type" value="Genomic_DNA"/>
</dbReference>
<dbReference type="GO" id="GO:0016787">
    <property type="term" value="F:hydrolase activity"/>
    <property type="evidence" value="ECO:0007669"/>
    <property type="project" value="UniProtKB-KW"/>
</dbReference>
<dbReference type="InterPro" id="IPR000073">
    <property type="entry name" value="AB_hydrolase_1"/>
</dbReference>
<dbReference type="PANTHER" id="PTHR46438:SF2">
    <property type="entry name" value="ALPHA_BETA-HYDROLASES SUPERFAMILY PROTEIN"/>
    <property type="match status" value="1"/>
</dbReference>
<accession>A0ABV0KD21</accession>
<dbReference type="PANTHER" id="PTHR46438">
    <property type="entry name" value="ALPHA/BETA-HYDROLASES SUPERFAMILY PROTEIN"/>
    <property type="match status" value="1"/>
</dbReference>
<comment type="caution">
    <text evidence="2">The sequence shown here is derived from an EMBL/GenBank/DDBJ whole genome shotgun (WGS) entry which is preliminary data.</text>
</comment>
<evidence type="ECO:0000313" key="2">
    <source>
        <dbReference type="EMBL" id="MEP0949818.1"/>
    </source>
</evidence>